<name>A0ABT0S4B8_9SPHN</name>
<gene>
    <name evidence="1" type="ORF">LZ538_11665</name>
</gene>
<protein>
    <submittedName>
        <fullName evidence="1">Uncharacterized protein</fullName>
    </submittedName>
</protein>
<accession>A0ABT0S4B8</accession>
<sequence length="82" mass="9266">MSFLAIGLVLAQVATPADIPKKPLYTEDGQKVVCRQVWEAGSRVPIRICRTEAEWERMAKETQDDWRGSRNSRKVGCNSLNC</sequence>
<evidence type="ECO:0000313" key="1">
    <source>
        <dbReference type="EMBL" id="MCL6730703.1"/>
    </source>
</evidence>
<evidence type="ECO:0000313" key="2">
    <source>
        <dbReference type="Proteomes" id="UP001165342"/>
    </source>
</evidence>
<reference evidence="1" key="1">
    <citation type="submission" date="2022-05" db="EMBL/GenBank/DDBJ databases">
        <authorList>
            <person name="Jo J.-H."/>
            <person name="Im W.-T."/>
        </authorList>
    </citation>
    <scope>NUCLEOTIDE SEQUENCE</scope>
    <source>
        <strain evidence="1">SE220</strain>
    </source>
</reference>
<keyword evidence="2" id="KW-1185">Reference proteome</keyword>
<organism evidence="1 2">
    <name type="scientific">Sphingomonas hankyongi</name>
    <dbReference type="NCBI Taxonomy" id="2908209"/>
    <lineage>
        <taxon>Bacteria</taxon>
        <taxon>Pseudomonadati</taxon>
        <taxon>Pseudomonadota</taxon>
        <taxon>Alphaproteobacteria</taxon>
        <taxon>Sphingomonadales</taxon>
        <taxon>Sphingomonadaceae</taxon>
        <taxon>Sphingomonas</taxon>
    </lineage>
</organism>
<proteinExistence type="predicted"/>
<dbReference type="EMBL" id="JAMGBE010000003">
    <property type="protein sequence ID" value="MCL6730703.1"/>
    <property type="molecule type" value="Genomic_DNA"/>
</dbReference>
<comment type="caution">
    <text evidence="1">The sequence shown here is derived from an EMBL/GenBank/DDBJ whole genome shotgun (WGS) entry which is preliminary data.</text>
</comment>
<dbReference type="RefSeq" id="WP_249832171.1">
    <property type="nucleotide sequence ID" value="NZ_JAMGBE010000003.1"/>
</dbReference>
<dbReference type="Proteomes" id="UP001165342">
    <property type="component" value="Unassembled WGS sequence"/>
</dbReference>